<feature type="transmembrane region" description="Helical" evidence="1">
    <location>
        <begin position="172"/>
        <end position="193"/>
    </location>
</feature>
<keyword evidence="1" id="KW-0812">Transmembrane</keyword>
<feature type="transmembrane region" description="Helical" evidence="1">
    <location>
        <begin position="78"/>
        <end position="103"/>
    </location>
</feature>
<proteinExistence type="predicted"/>
<feature type="transmembrane region" description="Helical" evidence="1">
    <location>
        <begin position="268"/>
        <end position="287"/>
    </location>
</feature>
<organism evidence="2 3">
    <name type="scientific">Actinomycetospora chlora</name>
    <dbReference type="NCBI Taxonomy" id="663608"/>
    <lineage>
        <taxon>Bacteria</taxon>
        <taxon>Bacillati</taxon>
        <taxon>Actinomycetota</taxon>
        <taxon>Actinomycetes</taxon>
        <taxon>Pseudonocardiales</taxon>
        <taxon>Pseudonocardiaceae</taxon>
        <taxon>Actinomycetospora</taxon>
    </lineage>
</organism>
<dbReference type="InterPro" id="IPR050879">
    <property type="entry name" value="Acyltransferase_3"/>
</dbReference>
<keyword evidence="3" id="KW-1185">Reference proteome</keyword>
<sequence>MTVPRENAFDLLRLVGVVLVLVHHSWVLTGSTTNLFGTASGTDPGTLGVGIFFATSGYLVTGSWLADPSPWRFLARRALRLWPLLIVVVLGTAVVLGPLVTALPISTYLRDPATPGYVLNNVALWPLQWTLPGVLGGAAVNGSIWSLPWEAMAYGAVVLLGSTTLLRRPAAVYLLAAAAVAHLLVVGPGPAYVEQALACFTLGMAAQHACRRWVPSWWVAVGGAALWAATWGTTAASAGSVVFIGSSAFVVALRAPACVRHPTGSWDLSYGMYLTAFPIQQLAVVGLGWRSPWLVLLVALVGSAACAAVSWPLIERPALRHKPHRCGPRVRALHRRWAVPSWR</sequence>
<evidence type="ECO:0000313" key="3">
    <source>
        <dbReference type="Proteomes" id="UP001500928"/>
    </source>
</evidence>
<dbReference type="RefSeq" id="WP_345414376.1">
    <property type="nucleotide sequence ID" value="NZ_BAABHO010000015.1"/>
</dbReference>
<keyword evidence="2" id="KW-0012">Acyltransferase</keyword>
<keyword evidence="1" id="KW-0472">Membrane</keyword>
<dbReference type="EMBL" id="BAABHO010000015">
    <property type="protein sequence ID" value="GAA4788232.1"/>
    <property type="molecule type" value="Genomic_DNA"/>
</dbReference>
<evidence type="ECO:0000256" key="1">
    <source>
        <dbReference type="SAM" id="Phobius"/>
    </source>
</evidence>
<feature type="transmembrane region" description="Helical" evidence="1">
    <location>
        <begin position="147"/>
        <end position="166"/>
    </location>
</feature>
<comment type="caution">
    <text evidence="2">The sequence shown here is derived from an EMBL/GenBank/DDBJ whole genome shotgun (WGS) entry which is preliminary data.</text>
</comment>
<feature type="transmembrane region" description="Helical" evidence="1">
    <location>
        <begin position="293"/>
        <end position="314"/>
    </location>
</feature>
<evidence type="ECO:0000313" key="2">
    <source>
        <dbReference type="EMBL" id="GAA4788232.1"/>
    </source>
</evidence>
<gene>
    <name evidence="2" type="ORF">GCM10023200_23300</name>
</gene>
<protein>
    <submittedName>
        <fullName evidence="2">Acyltransferase</fullName>
    </submittedName>
</protein>
<keyword evidence="2" id="KW-0808">Transferase</keyword>
<name>A0ABP9AZJ5_9PSEU</name>
<dbReference type="PANTHER" id="PTHR23028">
    <property type="entry name" value="ACETYLTRANSFERASE"/>
    <property type="match status" value="1"/>
</dbReference>
<feature type="transmembrane region" description="Helical" evidence="1">
    <location>
        <begin position="7"/>
        <end position="27"/>
    </location>
</feature>
<reference evidence="3" key="1">
    <citation type="journal article" date="2019" name="Int. J. Syst. Evol. Microbiol.">
        <title>The Global Catalogue of Microorganisms (GCM) 10K type strain sequencing project: providing services to taxonomists for standard genome sequencing and annotation.</title>
        <authorList>
            <consortium name="The Broad Institute Genomics Platform"/>
            <consortium name="The Broad Institute Genome Sequencing Center for Infectious Disease"/>
            <person name="Wu L."/>
            <person name="Ma J."/>
        </authorList>
    </citation>
    <scope>NUCLEOTIDE SEQUENCE [LARGE SCALE GENOMIC DNA]</scope>
    <source>
        <strain evidence="3">JCM 17979</strain>
    </source>
</reference>
<feature type="transmembrane region" description="Helical" evidence="1">
    <location>
        <begin position="47"/>
        <end position="66"/>
    </location>
</feature>
<dbReference type="PANTHER" id="PTHR23028:SF53">
    <property type="entry name" value="ACYL_TRANSF_3 DOMAIN-CONTAINING PROTEIN"/>
    <property type="match status" value="1"/>
</dbReference>
<feature type="transmembrane region" description="Helical" evidence="1">
    <location>
        <begin position="236"/>
        <end position="256"/>
    </location>
</feature>
<accession>A0ABP9AZJ5</accession>
<keyword evidence="1" id="KW-1133">Transmembrane helix</keyword>
<dbReference type="GO" id="GO:0016746">
    <property type="term" value="F:acyltransferase activity"/>
    <property type="evidence" value="ECO:0007669"/>
    <property type="project" value="UniProtKB-KW"/>
</dbReference>
<dbReference type="Proteomes" id="UP001500928">
    <property type="component" value="Unassembled WGS sequence"/>
</dbReference>